<evidence type="ECO:0000313" key="8">
    <source>
        <dbReference type="EMBL" id="MBJ6723188.1"/>
    </source>
</evidence>
<evidence type="ECO:0000256" key="5">
    <source>
        <dbReference type="RuleBase" id="RU004404"/>
    </source>
</evidence>
<dbReference type="GO" id="GO:0008236">
    <property type="term" value="F:serine-type peptidase activity"/>
    <property type="evidence" value="ECO:0007669"/>
    <property type="project" value="UniProtKB-KW"/>
</dbReference>
<dbReference type="SUPFAM" id="SSF50156">
    <property type="entry name" value="PDZ domain-like"/>
    <property type="match status" value="1"/>
</dbReference>
<feature type="domain" description="PDZ" evidence="7">
    <location>
        <begin position="88"/>
        <end position="158"/>
    </location>
</feature>
<dbReference type="GO" id="GO:0006508">
    <property type="term" value="P:proteolysis"/>
    <property type="evidence" value="ECO:0007669"/>
    <property type="project" value="UniProtKB-KW"/>
</dbReference>
<dbReference type="GO" id="GO:0030288">
    <property type="term" value="C:outer membrane-bounded periplasmic space"/>
    <property type="evidence" value="ECO:0007669"/>
    <property type="project" value="TreeGrafter"/>
</dbReference>
<evidence type="ECO:0000259" key="7">
    <source>
        <dbReference type="PROSITE" id="PS50106"/>
    </source>
</evidence>
<dbReference type="GO" id="GO:0004175">
    <property type="term" value="F:endopeptidase activity"/>
    <property type="evidence" value="ECO:0007669"/>
    <property type="project" value="TreeGrafter"/>
</dbReference>
<comment type="caution">
    <text evidence="8">The sequence shown here is derived from an EMBL/GenBank/DDBJ whole genome shotgun (WGS) entry which is preliminary data.</text>
</comment>
<dbReference type="PROSITE" id="PS50106">
    <property type="entry name" value="PDZ"/>
    <property type="match status" value="1"/>
</dbReference>
<dbReference type="InterPro" id="IPR036034">
    <property type="entry name" value="PDZ_sf"/>
</dbReference>
<reference evidence="8" key="1">
    <citation type="submission" date="2020-12" db="EMBL/GenBank/DDBJ databases">
        <title>Geomonas sp. Red875, isolated from river sediment.</title>
        <authorList>
            <person name="Xu Z."/>
            <person name="Zhang Z."/>
            <person name="Masuda Y."/>
            <person name="Itoh H."/>
            <person name="Senoo K."/>
        </authorList>
    </citation>
    <scope>NUCLEOTIDE SEQUENCE</scope>
    <source>
        <strain evidence="8">Red875</strain>
    </source>
</reference>
<keyword evidence="4 5" id="KW-0720">Serine protease</keyword>
<dbReference type="GO" id="GO:0007165">
    <property type="term" value="P:signal transduction"/>
    <property type="evidence" value="ECO:0007669"/>
    <property type="project" value="TreeGrafter"/>
</dbReference>
<dbReference type="SMART" id="SM00228">
    <property type="entry name" value="PDZ"/>
    <property type="match status" value="1"/>
</dbReference>
<dbReference type="Gene3D" id="3.90.226.10">
    <property type="entry name" value="2-enoyl-CoA Hydratase, Chain A, domain 1"/>
    <property type="match status" value="1"/>
</dbReference>
<dbReference type="InterPro" id="IPR001478">
    <property type="entry name" value="PDZ"/>
</dbReference>
<dbReference type="InterPro" id="IPR029045">
    <property type="entry name" value="ClpP/crotonase-like_dom_sf"/>
</dbReference>
<keyword evidence="9" id="KW-1185">Reference proteome</keyword>
<keyword evidence="3 5" id="KW-0378">Hydrolase</keyword>
<dbReference type="AlphaFoldDB" id="A0A8J7JA89"/>
<dbReference type="RefSeq" id="WP_199382263.1">
    <property type="nucleotide sequence ID" value="NZ_JAEMHM010000001.1"/>
</dbReference>
<dbReference type="PANTHER" id="PTHR32060:SF30">
    <property type="entry name" value="CARBOXY-TERMINAL PROCESSING PROTEASE CTPA"/>
    <property type="match status" value="1"/>
</dbReference>
<dbReference type="Gene3D" id="3.30.750.44">
    <property type="match status" value="1"/>
</dbReference>
<dbReference type="InterPro" id="IPR004447">
    <property type="entry name" value="Peptidase_S41A"/>
</dbReference>
<feature type="compositionally biased region" description="Low complexity" evidence="6">
    <location>
        <begin position="403"/>
        <end position="418"/>
    </location>
</feature>
<proteinExistence type="inferred from homology"/>
<comment type="similarity">
    <text evidence="1 5">Belongs to the peptidase S41A family.</text>
</comment>
<name>A0A8J7JA89_9BACT</name>
<dbReference type="EMBL" id="JAEMHM010000001">
    <property type="protein sequence ID" value="MBJ6723188.1"/>
    <property type="molecule type" value="Genomic_DNA"/>
</dbReference>
<evidence type="ECO:0000313" key="9">
    <source>
        <dbReference type="Proteomes" id="UP000636888"/>
    </source>
</evidence>
<dbReference type="Pfam" id="PF03572">
    <property type="entry name" value="Peptidase_S41"/>
    <property type="match status" value="1"/>
</dbReference>
<sequence>MSKKRFVLIAVITFLVASALLTPHALRVMRQPRTDADYLRLFREVVTIVKKSYVTDVDNKKLMQGAVNGMLTALDPHSQYLPLTDFTEMKVHMAGAFGGVGIELGMENGKLTVNAPIEDTPAFRAGIQAGDHIYRIDGKLTKGMNINDAVSRMRGTPGTAVTLGIERAGSAPLSFRLVRAIIKTKSLKGRLLEPGIGYVTIAEFQERTGEDFDKALKTLAADNGGPLSGLILDLRYNPGGLVDQAFRVADRFIGDNPTDEGVIVTTKGREPSSTRSLTAYVGQKEPNYPMVVLINGGSASAAEIVAGALQDHKRAVIMGTQSFGKGSVQSIIQLPNGDGLKLTTARYYTPSGRSIQARGITPDIIVDRIKKPAKTAKTGKPEDKEDEIHEKDLEGHISGGDDAVTPPTKKPASAPALKKSPDEKMVELLKSDNQVMRAVDLLKGLNYMKSTYPLPAKAPKTVTAKTTKQ</sequence>
<dbReference type="FunFam" id="3.90.226.10:FF:000029">
    <property type="entry name" value="Peptidase, S41 family"/>
    <property type="match status" value="1"/>
</dbReference>
<gene>
    <name evidence="8" type="ORF">JFN93_00575</name>
</gene>
<dbReference type="NCBIfam" id="TIGR00225">
    <property type="entry name" value="prc"/>
    <property type="match status" value="1"/>
</dbReference>
<dbReference type="InterPro" id="IPR041489">
    <property type="entry name" value="PDZ_6"/>
</dbReference>
<dbReference type="CDD" id="cd06782">
    <property type="entry name" value="cpPDZ_CPP-like"/>
    <property type="match status" value="1"/>
</dbReference>
<accession>A0A8J7JA89</accession>
<dbReference type="Pfam" id="PF22694">
    <property type="entry name" value="CtpB_N-like"/>
    <property type="match status" value="1"/>
</dbReference>
<dbReference type="CDD" id="cd07560">
    <property type="entry name" value="Peptidase_S41_CPP"/>
    <property type="match status" value="1"/>
</dbReference>
<feature type="region of interest" description="Disordered" evidence="6">
    <location>
        <begin position="394"/>
        <end position="422"/>
    </location>
</feature>
<protein>
    <submittedName>
        <fullName evidence="8">S41 family peptidase</fullName>
    </submittedName>
</protein>
<dbReference type="SMART" id="SM00245">
    <property type="entry name" value="TSPc"/>
    <property type="match status" value="1"/>
</dbReference>
<dbReference type="Pfam" id="PF17820">
    <property type="entry name" value="PDZ_6"/>
    <property type="match status" value="1"/>
</dbReference>
<dbReference type="InterPro" id="IPR055210">
    <property type="entry name" value="CtpA/B_N"/>
</dbReference>
<evidence type="ECO:0000256" key="6">
    <source>
        <dbReference type="SAM" id="MobiDB-lite"/>
    </source>
</evidence>
<dbReference type="Gene3D" id="2.30.42.10">
    <property type="match status" value="1"/>
</dbReference>
<dbReference type="Proteomes" id="UP000636888">
    <property type="component" value="Unassembled WGS sequence"/>
</dbReference>
<evidence type="ECO:0000256" key="3">
    <source>
        <dbReference type="ARBA" id="ARBA00022801"/>
    </source>
</evidence>
<dbReference type="SUPFAM" id="SSF52096">
    <property type="entry name" value="ClpP/crotonase"/>
    <property type="match status" value="1"/>
</dbReference>
<dbReference type="InterPro" id="IPR005151">
    <property type="entry name" value="Tail-specific_protease"/>
</dbReference>
<evidence type="ECO:0000256" key="4">
    <source>
        <dbReference type="ARBA" id="ARBA00022825"/>
    </source>
</evidence>
<organism evidence="8 9">
    <name type="scientific">Geomesophilobacter sediminis</name>
    <dbReference type="NCBI Taxonomy" id="2798584"/>
    <lineage>
        <taxon>Bacteria</taxon>
        <taxon>Pseudomonadati</taxon>
        <taxon>Thermodesulfobacteriota</taxon>
        <taxon>Desulfuromonadia</taxon>
        <taxon>Geobacterales</taxon>
        <taxon>Geobacteraceae</taxon>
        <taxon>Geomesophilobacter</taxon>
    </lineage>
</organism>
<dbReference type="FunFam" id="2.30.42.10:FF:000063">
    <property type="entry name" value="Peptidase, S41 family"/>
    <property type="match status" value="1"/>
</dbReference>
<evidence type="ECO:0000256" key="1">
    <source>
        <dbReference type="ARBA" id="ARBA00009179"/>
    </source>
</evidence>
<keyword evidence="2 5" id="KW-0645">Protease</keyword>
<evidence type="ECO:0000256" key="2">
    <source>
        <dbReference type="ARBA" id="ARBA00022670"/>
    </source>
</evidence>
<dbReference type="PANTHER" id="PTHR32060">
    <property type="entry name" value="TAIL-SPECIFIC PROTEASE"/>
    <property type="match status" value="1"/>
</dbReference>